<dbReference type="Pfam" id="PF00437">
    <property type="entry name" value="T2SSE"/>
    <property type="match status" value="1"/>
</dbReference>
<proteinExistence type="inferred from homology"/>
<evidence type="ECO:0000256" key="1">
    <source>
        <dbReference type="ARBA" id="ARBA00006611"/>
    </source>
</evidence>
<dbReference type="PANTHER" id="PTHR30486">
    <property type="entry name" value="TWITCHING MOTILITY PROTEIN PILT"/>
    <property type="match status" value="1"/>
</dbReference>
<dbReference type="InterPro" id="IPR001482">
    <property type="entry name" value="T2SS/T4SS_dom"/>
</dbReference>
<reference evidence="4 5" key="1">
    <citation type="submission" date="2018-06" db="EMBL/GenBank/DDBJ databases">
        <authorList>
            <consortium name="Pathogen Informatics"/>
            <person name="Doyle S."/>
        </authorList>
    </citation>
    <scope>NUCLEOTIDE SEQUENCE [LARGE SCALE GENOMIC DNA]</scope>
    <source>
        <strain evidence="4 5">NCTC11842</strain>
    </source>
</reference>
<dbReference type="EMBL" id="UAUF01000002">
    <property type="protein sequence ID" value="SPY99949.1"/>
    <property type="molecule type" value="Genomic_DNA"/>
</dbReference>
<evidence type="ECO:0000313" key="3">
    <source>
        <dbReference type="EMBL" id="MBH3440946.1"/>
    </source>
</evidence>
<evidence type="ECO:0000259" key="2">
    <source>
        <dbReference type="Pfam" id="PF00437"/>
    </source>
</evidence>
<dbReference type="InterPro" id="IPR050921">
    <property type="entry name" value="T4SS_GSP_E_ATPase"/>
</dbReference>
<dbReference type="PANTHER" id="PTHR30486:SF6">
    <property type="entry name" value="TYPE IV PILUS RETRACTATION ATPASE PILT"/>
    <property type="match status" value="1"/>
</dbReference>
<evidence type="ECO:0000313" key="4">
    <source>
        <dbReference type="EMBL" id="SPY99949.1"/>
    </source>
</evidence>
<dbReference type="Proteomes" id="UP000250443">
    <property type="component" value="Unassembled WGS sequence"/>
</dbReference>
<name>A0A2X2DW76_PSELU</name>
<organism evidence="4 5">
    <name type="scientific">Pseudomonas luteola</name>
    <dbReference type="NCBI Taxonomy" id="47886"/>
    <lineage>
        <taxon>Bacteria</taxon>
        <taxon>Pseudomonadati</taxon>
        <taxon>Pseudomonadota</taxon>
        <taxon>Gammaproteobacteria</taxon>
        <taxon>Pseudomonadales</taxon>
        <taxon>Pseudomonadaceae</taxon>
        <taxon>Pseudomonas</taxon>
    </lineage>
</organism>
<evidence type="ECO:0000313" key="5">
    <source>
        <dbReference type="Proteomes" id="UP000250443"/>
    </source>
</evidence>
<dbReference type="AlphaFoldDB" id="A0A2X2DW76"/>
<sequence length="395" mass="43145">MDALKGSISLGATSALPKPLFNDPVILDLEALNQMLVFCLENKADDLVLLSGNPWGIIWSESVRLLGQRPLETAELEALLVKMTGNPNAAIDISQADDIDFNYSLPVGRGRTLRIRCNATGCLGVNGQPGLEIVMRPGGKVPPTMDDLGLPDYIKKAATPKTGIVLICGPTGSGKTTILDSIMRSWATHPDGKHIITYYAPIENDLNVIPNRTGLIAQTEIGRPGYGAHLKSFDKGTRNSLRRHGQVIAYGEARDKETIEGAVLSSQTGHVTYSTTHTPNVHMAIPRLADVFSGADRVRITNALIDNVRLIVHQRLLRRPEGIGRTPIRQALAFSQDLRSELLRVPIDQLPLAIFEATKKFGIDLFEDAVRQFDAGLIHEDEMASLEAELKSERL</sequence>
<comment type="similarity">
    <text evidence="1">Belongs to the GSP E family.</text>
</comment>
<dbReference type="EMBL" id="JADTXM010000015">
    <property type="protein sequence ID" value="MBH3440946.1"/>
    <property type="molecule type" value="Genomic_DNA"/>
</dbReference>
<dbReference type="Proteomes" id="UP000638986">
    <property type="component" value="Unassembled WGS sequence"/>
</dbReference>
<accession>A0A2X2DW76</accession>
<dbReference type="Gene3D" id="3.40.50.300">
    <property type="entry name" value="P-loop containing nucleotide triphosphate hydrolases"/>
    <property type="match status" value="1"/>
</dbReference>
<protein>
    <submittedName>
        <fullName evidence="3">Flp pilus assembly complex ATPase component TadA</fullName>
    </submittedName>
    <submittedName>
        <fullName evidence="4">Putative DotB-like type IV secretion system protein</fullName>
    </submittedName>
</protein>
<reference evidence="3 6" key="2">
    <citation type="submission" date="2020-11" db="EMBL/GenBank/DDBJ databases">
        <title>Enhanced detection system for hospital associated transmission using whole genome sequencing surveillance.</title>
        <authorList>
            <person name="Harrison L.H."/>
            <person name="Van Tyne D."/>
            <person name="Marsh J.W."/>
            <person name="Griffith M.P."/>
            <person name="Snyder D.J."/>
            <person name="Cooper V.S."/>
            <person name="Mustapha M."/>
        </authorList>
    </citation>
    <scope>NUCLEOTIDE SEQUENCE [LARGE SCALE GENOMIC DNA]</scope>
    <source>
        <strain evidence="3 6">PSB00013</strain>
    </source>
</reference>
<dbReference type="InterPro" id="IPR027417">
    <property type="entry name" value="P-loop_NTPase"/>
</dbReference>
<dbReference type="RefSeq" id="WP_112297439.1">
    <property type="nucleotide sequence ID" value="NZ_JAAMQY010000010.1"/>
</dbReference>
<evidence type="ECO:0000313" key="6">
    <source>
        <dbReference type="Proteomes" id="UP000638986"/>
    </source>
</evidence>
<gene>
    <name evidence="4" type="primary">pilT_1</name>
    <name evidence="3" type="synonym">tadA</name>
    <name evidence="3" type="ORF">I5Q09_19875</name>
    <name evidence="4" type="ORF">NCTC11842_00094</name>
</gene>
<dbReference type="SUPFAM" id="SSF52540">
    <property type="entry name" value="P-loop containing nucleoside triphosphate hydrolases"/>
    <property type="match status" value="1"/>
</dbReference>
<dbReference type="Gene3D" id="3.30.450.90">
    <property type="match status" value="1"/>
</dbReference>
<feature type="domain" description="Bacterial type II secretion system protein E" evidence="2">
    <location>
        <begin position="153"/>
        <end position="319"/>
    </location>
</feature>
<dbReference type="GO" id="GO:0016887">
    <property type="term" value="F:ATP hydrolysis activity"/>
    <property type="evidence" value="ECO:0007669"/>
    <property type="project" value="InterPro"/>
</dbReference>